<reference evidence="5 6" key="1">
    <citation type="submission" date="2006-02" db="EMBL/GenBank/DDBJ databases">
        <authorList>
            <person name="Murray A."/>
            <person name="Staley J."/>
            <person name="Ferriera S."/>
            <person name="Johnson J."/>
            <person name="Kravitz S."/>
            <person name="Halpern A."/>
            <person name="Remington K."/>
            <person name="Beeson K."/>
            <person name="Tran B."/>
            <person name="Rogers Y.-H."/>
            <person name="Friedman R."/>
            <person name="Venter J.C."/>
        </authorList>
    </citation>
    <scope>NUCLEOTIDE SEQUENCE [LARGE SCALE GENOMIC DNA]</scope>
    <source>
        <strain evidence="5 6">23-P</strain>
    </source>
</reference>
<evidence type="ECO:0000313" key="6">
    <source>
        <dbReference type="Proteomes" id="UP000003053"/>
    </source>
</evidence>
<dbReference type="OrthoDB" id="9782422at2"/>
<keyword evidence="1" id="KW-0547">Nucleotide-binding</keyword>
<keyword evidence="3" id="KW-0067">ATP-binding</keyword>
<evidence type="ECO:0000256" key="2">
    <source>
        <dbReference type="ARBA" id="ARBA00022801"/>
    </source>
</evidence>
<protein>
    <submittedName>
        <fullName evidence="5">Allophanate hydrolase subunit 2</fullName>
    </submittedName>
</protein>
<keyword evidence="2 5" id="KW-0378">Hydrolase</keyword>
<dbReference type="EMBL" id="AAOG01000002">
    <property type="protein sequence ID" value="EAR12731.1"/>
    <property type="molecule type" value="Genomic_DNA"/>
</dbReference>
<gene>
    <name evidence="5" type="ORF">PI23P_08895</name>
</gene>
<dbReference type="Proteomes" id="UP000003053">
    <property type="component" value="Unassembled WGS sequence"/>
</dbReference>
<dbReference type="GO" id="GO:0016787">
    <property type="term" value="F:hydrolase activity"/>
    <property type="evidence" value="ECO:0007669"/>
    <property type="project" value="UniProtKB-KW"/>
</dbReference>
<evidence type="ECO:0000259" key="4">
    <source>
        <dbReference type="SMART" id="SM00797"/>
    </source>
</evidence>
<dbReference type="InterPro" id="IPR052708">
    <property type="entry name" value="PxpC"/>
</dbReference>
<organism evidence="5 6">
    <name type="scientific">Polaribacter irgensii 23-P</name>
    <dbReference type="NCBI Taxonomy" id="313594"/>
    <lineage>
        <taxon>Bacteria</taxon>
        <taxon>Pseudomonadati</taxon>
        <taxon>Bacteroidota</taxon>
        <taxon>Flavobacteriia</taxon>
        <taxon>Flavobacteriales</taxon>
        <taxon>Flavobacteriaceae</taxon>
    </lineage>
</organism>
<dbReference type="SMART" id="SM00797">
    <property type="entry name" value="AHS2"/>
    <property type="match status" value="1"/>
</dbReference>
<dbReference type="RefSeq" id="WP_004570399.1">
    <property type="nucleotide sequence ID" value="NZ_CH724148.1"/>
</dbReference>
<dbReference type="InterPro" id="IPR003778">
    <property type="entry name" value="CT_A_B"/>
</dbReference>
<evidence type="ECO:0000256" key="3">
    <source>
        <dbReference type="ARBA" id="ARBA00022840"/>
    </source>
</evidence>
<comment type="caution">
    <text evidence="5">The sequence shown here is derived from an EMBL/GenBank/DDBJ whole genome shotgun (WGS) entry which is preliminary data.</text>
</comment>
<dbReference type="eggNOG" id="COG1984">
    <property type="taxonomic scope" value="Bacteria"/>
</dbReference>
<accession>A4BZY8</accession>
<evidence type="ECO:0000313" key="5">
    <source>
        <dbReference type="EMBL" id="EAR12731.1"/>
    </source>
</evidence>
<dbReference type="HOGENOM" id="CLU_028967_0_3_10"/>
<keyword evidence="6" id="KW-1185">Reference proteome</keyword>
<dbReference type="GO" id="GO:0005524">
    <property type="term" value="F:ATP binding"/>
    <property type="evidence" value="ECO:0007669"/>
    <property type="project" value="UniProtKB-KW"/>
</dbReference>
<name>A4BZY8_9FLAO</name>
<dbReference type="PANTHER" id="PTHR43309">
    <property type="entry name" value="5-OXOPROLINASE SUBUNIT C"/>
    <property type="match status" value="1"/>
</dbReference>
<evidence type="ECO:0000256" key="1">
    <source>
        <dbReference type="ARBA" id="ARBA00022741"/>
    </source>
</evidence>
<dbReference type="PANTHER" id="PTHR43309:SF5">
    <property type="entry name" value="5-OXOPROLINASE SUBUNIT C"/>
    <property type="match status" value="1"/>
</dbReference>
<dbReference type="Pfam" id="PF02626">
    <property type="entry name" value="CT_A_B"/>
    <property type="match status" value="1"/>
</dbReference>
<sequence>MLSVLKPGFFNSIQDKGRFGFAAIGVPVAGVMDESASELANSVLNNTLEAAVLEIYSGSCEFQFLCASFICISGGDFSAKINNQAIGLNKKISVFPNDIVSFGKAKYGARCYLAVAGGIQSEVKLNSRSFYKGITQDVFLKRGMKIAILEVLKSELVSNASIKVNALHFSSSNIKCYKGPEFERLQADQQKKLIENFFSISKDINRMGYRLNETIPNTLSSILTSAVLPGTVQLTPSGKLIILMRDCQVTGGYPRVLQLSEEAINCIAQKSTNSQFRFVLEKL</sequence>
<feature type="domain" description="Carboxyltransferase" evidence="4">
    <location>
        <begin position="23"/>
        <end position="283"/>
    </location>
</feature>
<proteinExistence type="predicted"/>
<dbReference type="InterPro" id="IPR029000">
    <property type="entry name" value="Cyclophilin-like_dom_sf"/>
</dbReference>
<dbReference type="AlphaFoldDB" id="A4BZY8"/>
<dbReference type="Gene3D" id="2.40.100.10">
    <property type="entry name" value="Cyclophilin-like"/>
    <property type="match status" value="1"/>
</dbReference>
<dbReference type="STRING" id="313594.PI23P_08895"/>